<evidence type="ECO:0000259" key="1">
    <source>
        <dbReference type="Pfam" id="PF19572"/>
    </source>
</evidence>
<dbReference type="InterPro" id="IPR045741">
    <property type="entry name" value="PorV"/>
</dbReference>
<dbReference type="eggNOG" id="COG2067">
    <property type="taxonomic scope" value="Bacteria"/>
</dbReference>
<dbReference type="Proteomes" id="UP000019402">
    <property type="component" value="Unassembled WGS sequence"/>
</dbReference>
<dbReference type="SUPFAM" id="SSF56935">
    <property type="entry name" value="Porins"/>
    <property type="match status" value="1"/>
</dbReference>
<comment type="caution">
    <text evidence="2">The sequence shown here is derived from an EMBL/GenBank/DDBJ whole genome shotgun (WGS) entry which is preliminary data.</text>
</comment>
<reference evidence="2 3" key="1">
    <citation type="journal article" date="2014" name="Genome Announc.">
        <title>Draft Genome Sequence of Cytophaga fermentans JCM 21142T, a Facultative Anaerobe Isolated from Marine Mud.</title>
        <authorList>
            <person name="Starns D."/>
            <person name="Oshima K."/>
            <person name="Suda W."/>
            <person name="Iino T."/>
            <person name="Yuki M."/>
            <person name="Inoue J."/>
            <person name="Kitamura K."/>
            <person name="Iida T."/>
            <person name="Darby A."/>
            <person name="Hattori M."/>
            <person name="Ohkuma M."/>
        </authorList>
    </citation>
    <scope>NUCLEOTIDE SEQUENCE [LARGE SCALE GENOMIC DNA]</scope>
    <source>
        <strain evidence="2 3">JCM 21142</strain>
    </source>
</reference>
<dbReference type="Pfam" id="PF19572">
    <property type="entry name" value="PorV"/>
    <property type="match status" value="1"/>
</dbReference>
<gene>
    <name evidence="2" type="ORF">JCM21142_104191</name>
</gene>
<organism evidence="2 3">
    <name type="scientific">Saccharicrinis fermentans DSM 9555 = JCM 21142</name>
    <dbReference type="NCBI Taxonomy" id="869213"/>
    <lineage>
        <taxon>Bacteria</taxon>
        <taxon>Pseudomonadati</taxon>
        <taxon>Bacteroidota</taxon>
        <taxon>Bacteroidia</taxon>
        <taxon>Marinilabiliales</taxon>
        <taxon>Marinilabiliaceae</taxon>
        <taxon>Saccharicrinis</taxon>
    </lineage>
</organism>
<evidence type="ECO:0000313" key="2">
    <source>
        <dbReference type="EMBL" id="GAF05456.1"/>
    </source>
</evidence>
<sequence>MQKYLYIIMWLGIAQTIGAQRGGESTYDFLNLTNSARVAALGGANVSIPDDDINMAYHNPALLQKEMDGALVLNYVPYMTGINYGYVGFARHFKEVGTFSLGIHNVNYGDFQRTNNEGEDMGIASAAEYSFNMTYARQLSPAFSMGLTVKPVYSKLDVYSSLGIAADFGVHYNLSDKHFSMGLVLKNVGSQISSYDQIQEDMPSDLQIGFTKKLEHAPFRFSLTLQSLLNWDLTYSPYDAENSNNSGFVDNTEDAGFGDKALRHMVVGVEFMPSKSFHVDFGYNYRRRQELGFENRMSTAGLSWGFGFRVYKFLFSYGSARYHLGGASNHFSVSTKLSNFR</sequence>
<dbReference type="EMBL" id="BAMD01000088">
    <property type="protein sequence ID" value="GAF05456.1"/>
    <property type="molecule type" value="Genomic_DNA"/>
</dbReference>
<dbReference type="AlphaFoldDB" id="W7YLJ4"/>
<dbReference type="RefSeq" id="WP_044214204.1">
    <property type="nucleotide sequence ID" value="NZ_BAMD01000088.1"/>
</dbReference>
<name>W7YLJ4_9BACT</name>
<dbReference type="NCBIfam" id="NF033709">
    <property type="entry name" value="PorV_fam"/>
    <property type="match status" value="1"/>
</dbReference>
<dbReference type="OrthoDB" id="9809953at2"/>
<feature type="domain" description="Type IX secretion system protein PorV" evidence="1">
    <location>
        <begin position="27"/>
        <end position="170"/>
    </location>
</feature>
<dbReference type="Gene3D" id="2.40.160.60">
    <property type="entry name" value="Outer membrane protein transport protein (OMPP1/FadL/TodX)"/>
    <property type="match status" value="1"/>
</dbReference>
<proteinExistence type="predicted"/>
<dbReference type="STRING" id="869213.GCA_000517085_03096"/>
<accession>W7YLJ4</accession>
<protein>
    <recommendedName>
        <fullName evidence="1">Type IX secretion system protein PorV domain-containing protein</fullName>
    </recommendedName>
</protein>
<keyword evidence="3" id="KW-1185">Reference proteome</keyword>
<evidence type="ECO:0000313" key="3">
    <source>
        <dbReference type="Proteomes" id="UP000019402"/>
    </source>
</evidence>
<dbReference type="NCBIfam" id="NF033711">
    <property type="entry name" value="T9SS_PorQ"/>
    <property type="match status" value="1"/>
</dbReference>